<dbReference type="RefSeq" id="WP_230777498.1">
    <property type="nucleotide sequence ID" value="NZ_JAJNCT010000021.1"/>
</dbReference>
<keyword evidence="3" id="KW-1185">Reference proteome</keyword>
<dbReference type="InterPro" id="IPR014710">
    <property type="entry name" value="RmlC-like_jellyroll"/>
</dbReference>
<reference evidence="2 3" key="1">
    <citation type="submission" date="2021-11" db="EMBL/GenBank/DDBJ databases">
        <title>Genome sequence.</title>
        <authorList>
            <person name="Sun Q."/>
        </authorList>
    </citation>
    <scope>NUCLEOTIDE SEQUENCE [LARGE SCALE GENOMIC DNA]</scope>
    <source>
        <strain evidence="2 3">KCTC 12005</strain>
    </source>
</reference>
<dbReference type="Proteomes" id="UP001199260">
    <property type="component" value="Unassembled WGS sequence"/>
</dbReference>
<organism evidence="2 3">
    <name type="scientific">Comamonas koreensis</name>
    <dbReference type="NCBI Taxonomy" id="160825"/>
    <lineage>
        <taxon>Bacteria</taxon>
        <taxon>Pseudomonadati</taxon>
        <taxon>Pseudomonadota</taxon>
        <taxon>Betaproteobacteria</taxon>
        <taxon>Burkholderiales</taxon>
        <taxon>Comamonadaceae</taxon>
        <taxon>Comamonas</taxon>
    </lineage>
</organism>
<comment type="caution">
    <text evidence="2">The sequence shown here is derived from an EMBL/GenBank/DDBJ whole genome shotgun (WGS) entry which is preliminary data.</text>
</comment>
<dbReference type="EMBL" id="JAJNCT010000021">
    <property type="protein sequence ID" value="MCD2166689.1"/>
    <property type="molecule type" value="Genomic_DNA"/>
</dbReference>
<dbReference type="AlphaFoldDB" id="A0AAW4XYK6"/>
<dbReference type="InterPro" id="IPR011051">
    <property type="entry name" value="RmlC_Cupin_sf"/>
</dbReference>
<sequence length="98" mass="10415">MSLFDLHAIADGLPAAWRSTVLGKVGASNIKLLRMDQMPYGEEVHDYDEALLVVSGQMMLEVAGQALCVEAGQMYMAEAGVPHAVLSGSQGILVIVDL</sequence>
<evidence type="ECO:0000313" key="2">
    <source>
        <dbReference type="EMBL" id="MCD2166689.1"/>
    </source>
</evidence>
<dbReference type="InterPro" id="IPR013096">
    <property type="entry name" value="Cupin_2"/>
</dbReference>
<feature type="domain" description="Cupin type-2" evidence="1">
    <location>
        <begin position="42"/>
        <end position="96"/>
    </location>
</feature>
<protein>
    <submittedName>
        <fullName evidence="2">Cupin domain-containing protein</fullName>
    </submittedName>
</protein>
<proteinExistence type="predicted"/>
<gene>
    <name evidence="2" type="ORF">LPW39_16315</name>
</gene>
<dbReference type="Pfam" id="PF07883">
    <property type="entry name" value="Cupin_2"/>
    <property type="match status" value="1"/>
</dbReference>
<evidence type="ECO:0000259" key="1">
    <source>
        <dbReference type="Pfam" id="PF07883"/>
    </source>
</evidence>
<dbReference type="Gene3D" id="2.60.120.10">
    <property type="entry name" value="Jelly Rolls"/>
    <property type="match status" value="1"/>
</dbReference>
<name>A0AAW4XYK6_9BURK</name>
<evidence type="ECO:0000313" key="3">
    <source>
        <dbReference type="Proteomes" id="UP001199260"/>
    </source>
</evidence>
<accession>A0AAW4XYK6</accession>
<dbReference type="SUPFAM" id="SSF51182">
    <property type="entry name" value="RmlC-like cupins"/>
    <property type="match status" value="1"/>
</dbReference>